<feature type="coiled-coil region" evidence="4">
    <location>
        <begin position="143"/>
        <end position="192"/>
    </location>
</feature>
<dbReference type="PANTHER" id="PTHR11671">
    <property type="entry name" value="V-TYPE ATP SYNTHASE SUBUNIT D"/>
    <property type="match status" value="1"/>
</dbReference>
<dbReference type="HAMAP" id="MF_00271">
    <property type="entry name" value="ATP_synth_D_arch"/>
    <property type="match status" value="1"/>
</dbReference>
<evidence type="ECO:0000313" key="5">
    <source>
        <dbReference type="EMBL" id="CEG11371.1"/>
    </source>
</evidence>
<dbReference type="Pfam" id="PF01813">
    <property type="entry name" value="ATP-synt_D"/>
    <property type="match status" value="1"/>
</dbReference>
<organism evidence="6">
    <name type="scientific">groundwater metagenome</name>
    <dbReference type="NCBI Taxonomy" id="717931"/>
    <lineage>
        <taxon>unclassified sequences</taxon>
        <taxon>metagenomes</taxon>
        <taxon>ecological metagenomes</taxon>
    </lineage>
</organism>
<name>A0A098ECN3_9ZZZZ</name>
<protein>
    <submittedName>
        <fullName evidence="6">Archaeal A1AO-type ATP synthase, subunit D</fullName>
    </submittedName>
</protein>
<dbReference type="AlphaFoldDB" id="A0A098ECN3"/>
<proteinExistence type="inferred from homology"/>
<dbReference type="InterPro" id="IPR002699">
    <property type="entry name" value="V_ATPase_D"/>
</dbReference>
<evidence type="ECO:0000256" key="1">
    <source>
        <dbReference type="ARBA" id="ARBA00005850"/>
    </source>
</evidence>
<keyword evidence="3" id="KW-0406">Ion transport</keyword>
<keyword evidence="4" id="KW-0175">Coiled coil</keyword>
<dbReference type="EMBL" id="CCXY01000289">
    <property type="protein sequence ID" value="CEG13279.1"/>
    <property type="molecule type" value="Genomic_DNA"/>
</dbReference>
<evidence type="ECO:0000256" key="4">
    <source>
        <dbReference type="SAM" id="Coils"/>
    </source>
</evidence>
<evidence type="ECO:0000256" key="2">
    <source>
        <dbReference type="ARBA" id="ARBA00022448"/>
    </source>
</evidence>
<dbReference type="EMBL" id="CCXY01000048">
    <property type="protein sequence ID" value="CEG11371.1"/>
    <property type="molecule type" value="Genomic_DNA"/>
</dbReference>
<gene>
    <name evidence="6" type="primary">atpD</name>
    <name evidence="5" type="ORF">MSIBF_A1410007</name>
    <name evidence="6" type="ORF">MSIBF_A3590002</name>
</gene>
<reference evidence="6" key="1">
    <citation type="submission" date="2014-09" db="EMBL/GenBank/DDBJ databases">
        <authorList>
            <person name="Probst J Alexander"/>
        </authorList>
    </citation>
    <scope>NUCLEOTIDE SEQUENCE</scope>
</reference>
<evidence type="ECO:0000313" key="6">
    <source>
        <dbReference type="EMBL" id="CEG13279.1"/>
    </source>
</evidence>
<dbReference type="GO" id="GO:0046961">
    <property type="term" value="F:proton-transporting ATPase activity, rotational mechanism"/>
    <property type="evidence" value="ECO:0007669"/>
    <property type="project" value="InterPro"/>
</dbReference>
<evidence type="ECO:0000256" key="3">
    <source>
        <dbReference type="ARBA" id="ARBA00023065"/>
    </source>
</evidence>
<sequence>MAKQVSPTRMELLRIKQKTKLAQKGHSLLKKKRDALMMELFKIAKNMADVRPKIYENIKSGRQSIITAQAMGGPLEVKTIGDSAGEMPELDITYESVGGVKLPKINFDRAKMGKIEYGVVMTSSSIDNCTDKFERIKEDMLLLIQTEETIKRLAQEVIKTKRRVNSLEHILIPDLQKTQKVIKAKLEEAERENFFRLKMVKKKSERKTKGKKSI</sequence>
<keyword evidence="2" id="KW-0813">Transport</keyword>
<comment type="similarity">
    <text evidence="1">Belongs to the V-ATPase D subunit family.</text>
</comment>
<dbReference type="Gene3D" id="1.10.287.3240">
    <property type="match status" value="1"/>
</dbReference>
<accession>A0A098ECN3</accession>
<dbReference type="NCBIfam" id="TIGR00309">
    <property type="entry name" value="V_ATPase_subD"/>
    <property type="match status" value="1"/>
</dbReference>